<dbReference type="RefSeq" id="WP_348759864.1">
    <property type="nucleotide sequence ID" value="NZ_OZ026884.1"/>
</dbReference>
<proteinExistence type="predicted"/>
<dbReference type="EMBL" id="OZ026884">
    <property type="protein sequence ID" value="CAL1240379.1"/>
    <property type="molecule type" value="Genomic_DNA"/>
</dbReference>
<evidence type="ECO:0000313" key="2">
    <source>
        <dbReference type="EMBL" id="CAL1240379.1"/>
    </source>
</evidence>
<dbReference type="Proteomes" id="UP001497493">
    <property type="component" value="Chromosome"/>
</dbReference>
<organism evidence="2 3">
    <name type="scientific">Candidatus Methylocalor cossyra</name>
    <dbReference type="NCBI Taxonomy" id="3108543"/>
    <lineage>
        <taxon>Bacteria</taxon>
        <taxon>Pseudomonadati</taxon>
        <taxon>Pseudomonadota</taxon>
        <taxon>Gammaproteobacteria</taxon>
        <taxon>Methylococcales</taxon>
        <taxon>Methylococcaceae</taxon>
        <taxon>Candidatus Methylocalor</taxon>
    </lineage>
</organism>
<gene>
    <name evidence="2" type="ORF">MECH1_V1_1603</name>
</gene>
<keyword evidence="1" id="KW-1133">Transmembrane helix</keyword>
<feature type="transmembrane region" description="Helical" evidence="1">
    <location>
        <begin position="49"/>
        <end position="71"/>
    </location>
</feature>
<keyword evidence="1" id="KW-0812">Transmembrane</keyword>
<reference evidence="2 3" key="1">
    <citation type="submission" date="2024-04" db="EMBL/GenBank/DDBJ databases">
        <authorList>
            <person name="Cremers G."/>
        </authorList>
    </citation>
    <scope>NUCLEOTIDE SEQUENCE [LARGE SCALE GENOMIC DNA]</scope>
    <source>
        <strain evidence="2">MeCH1-AG</strain>
    </source>
</reference>
<sequence length="213" mass="22652">MPPAIPSAIPEPVTAWLALAGLGAYHGLNPGMGWLFAVALGLQRRDPRAVLLALPPIALGHAAAVGAIALVLAGGRFWLELSTLRLVTACTLLAFGFYKCFTYYRHPRWVGMRVGPRELVLWSALMGTAHGAGLMAAPFLVEAAWCGARHGTSGLPLGVALHSGAMFLSMATIAWLVYRRLDLGLLRRVWINLDLLWAVALLASGALALAQAL</sequence>
<feature type="transmembrane region" description="Helical" evidence="1">
    <location>
        <begin position="15"/>
        <end position="42"/>
    </location>
</feature>
<feature type="transmembrane region" description="Helical" evidence="1">
    <location>
        <begin position="119"/>
        <end position="139"/>
    </location>
</feature>
<feature type="transmembrane region" description="Helical" evidence="1">
    <location>
        <begin position="190"/>
        <end position="210"/>
    </location>
</feature>
<keyword evidence="3" id="KW-1185">Reference proteome</keyword>
<evidence type="ECO:0000256" key="1">
    <source>
        <dbReference type="SAM" id="Phobius"/>
    </source>
</evidence>
<feature type="transmembrane region" description="Helical" evidence="1">
    <location>
        <begin position="77"/>
        <end position="98"/>
    </location>
</feature>
<protein>
    <submittedName>
        <fullName evidence="2">Uncharacterized protein</fullName>
    </submittedName>
</protein>
<keyword evidence="1" id="KW-0472">Membrane</keyword>
<name>A0ABM9NIE6_9GAMM</name>
<feature type="transmembrane region" description="Helical" evidence="1">
    <location>
        <begin position="159"/>
        <end position="178"/>
    </location>
</feature>
<accession>A0ABM9NIE6</accession>
<evidence type="ECO:0000313" key="3">
    <source>
        <dbReference type="Proteomes" id="UP001497493"/>
    </source>
</evidence>